<dbReference type="Proteomes" id="UP000237246">
    <property type="component" value="Unassembled WGS sequence"/>
</dbReference>
<reference evidence="1 2" key="1">
    <citation type="submission" date="2018-01" db="EMBL/GenBank/DDBJ databases">
        <title>Comparison of the Chinese Bamboo Partridge and Red Junglefowl genome sequences highlights the importance of demography in genome evolution.</title>
        <authorList>
            <person name="Tiley G.P."/>
            <person name="Kimball R.T."/>
            <person name="Braun E.L."/>
            <person name="Burleigh J.G."/>
        </authorList>
    </citation>
    <scope>NUCLEOTIDE SEQUENCE [LARGE SCALE GENOMIC DNA]</scope>
    <source>
        <strain evidence="1">RTK389</strain>
        <tissue evidence="1">Blood</tissue>
    </source>
</reference>
<feature type="non-terminal residue" evidence="1">
    <location>
        <position position="60"/>
    </location>
</feature>
<keyword evidence="2" id="KW-1185">Reference proteome</keyword>
<accession>A0A2P4SIA0</accession>
<dbReference type="AlphaFoldDB" id="A0A2P4SIA0"/>
<protein>
    <submittedName>
        <fullName evidence="1">Uncharacterized protein</fullName>
    </submittedName>
</protein>
<sequence length="60" mass="7059">MTHPGKREARPIAVELAKKLLPLFNHLQQDRQTVNEYLWQNLPYLENSQAPLRCEAVEFI</sequence>
<organism evidence="1 2">
    <name type="scientific">Bambusicola thoracicus</name>
    <name type="common">Chinese bamboo-partridge</name>
    <name type="synonym">Perdix thoracica</name>
    <dbReference type="NCBI Taxonomy" id="9083"/>
    <lineage>
        <taxon>Eukaryota</taxon>
        <taxon>Metazoa</taxon>
        <taxon>Chordata</taxon>
        <taxon>Craniata</taxon>
        <taxon>Vertebrata</taxon>
        <taxon>Euteleostomi</taxon>
        <taxon>Archelosauria</taxon>
        <taxon>Archosauria</taxon>
        <taxon>Dinosauria</taxon>
        <taxon>Saurischia</taxon>
        <taxon>Theropoda</taxon>
        <taxon>Coelurosauria</taxon>
        <taxon>Aves</taxon>
        <taxon>Neognathae</taxon>
        <taxon>Galloanserae</taxon>
        <taxon>Galliformes</taxon>
        <taxon>Phasianidae</taxon>
        <taxon>Perdicinae</taxon>
        <taxon>Bambusicola</taxon>
    </lineage>
</organism>
<dbReference type="EMBL" id="PPHD01046075">
    <property type="protein sequence ID" value="POI23803.1"/>
    <property type="molecule type" value="Genomic_DNA"/>
</dbReference>
<proteinExistence type="predicted"/>
<evidence type="ECO:0000313" key="2">
    <source>
        <dbReference type="Proteomes" id="UP000237246"/>
    </source>
</evidence>
<gene>
    <name evidence="1" type="ORF">CIB84_012449</name>
</gene>
<evidence type="ECO:0000313" key="1">
    <source>
        <dbReference type="EMBL" id="POI23803.1"/>
    </source>
</evidence>
<comment type="caution">
    <text evidence="1">The sequence shown here is derived from an EMBL/GenBank/DDBJ whole genome shotgun (WGS) entry which is preliminary data.</text>
</comment>
<name>A0A2P4SIA0_BAMTH</name>